<organism evidence="2 3">
    <name type="scientific">Candidatus Faecalibacterium faecigallinarum</name>
    <dbReference type="NCBI Taxonomy" id="2838577"/>
    <lineage>
        <taxon>Bacteria</taxon>
        <taxon>Bacillati</taxon>
        <taxon>Bacillota</taxon>
        <taxon>Clostridia</taxon>
        <taxon>Eubacteriales</taxon>
        <taxon>Oscillospiraceae</taxon>
        <taxon>Faecalibacterium</taxon>
    </lineage>
</organism>
<dbReference type="GO" id="GO:0050071">
    <property type="term" value="F:phosphatidylglycerol lysyltransferase activity"/>
    <property type="evidence" value="ECO:0007669"/>
    <property type="project" value="UniProtKB-EC"/>
</dbReference>
<dbReference type="GO" id="GO:0046677">
    <property type="term" value="P:response to antibiotic"/>
    <property type="evidence" value="ECO:0007669"/>
    <property type="project" value="UniProtKB-KW"/>
</dbReference>
<dbReference type="PANTHER" id="PTHR37693">
    <property type="entry name" value="PHOSPHATIDYLGLYCEROL LYSYLTRANSFERASE"/>
    <property type="match status" value="1"/>
</dbReference>
<feature type="transmembrane region" description="Helical" evidence="1">
    <location>
        <begin position="226"/>
        <end position="246"/>
    </location>
</feature>
<keyword evidence="1" id="KW-0472">Membrane</keyword>
<accession>A0A9D2P915</accession>
<feature type="transmembrane region" description="Helical" evidence="1">
    <location>
        <begin position="159"/>
        <end position="181"/>
    </location>
</feature>
<evidence type="ECO:0000256" key="1">
    <source>
        <dbReference type="SAM" id="Phobius"/>
    </source>
</evidence>
<keyword evidence="1" id="KW-1133">Transmembrane helix</keyword>
<dbReference type="EMBL" id="DWWN01000045">
    <property type="protein sequence ID" value="HJC45829.1"/>
    <property type="molecule type" value="Genomic_DNA"/>
</dbReference>
<feature type="transmembrane region" description="Helical" evidence="1">
    <location>
        <begin position="130"/>
        <end position="147"/>
    </location>
</feature>
<feature type="transmembrane region" description="Helical" evidence="1">
    <location>
        <begin position="258"/>
        <end position="279"/>
    </location>
</feature>
<dbReference type="GO" id="GO:0005886">
    <property type="term" value="C:plasma membrane"/>
    <property type="evidence" value="ECO:0007669"/>
    <property type="project" value="UniProtKB-SubCell"/>
</dbReference>
<protein>
    <submittedName>
        <fullName evidence="2">Flippase-like domain-containing protein</fullName>
    </submittedName>
</protein>
<keyword evidence="1" id="KW-0812">Transmembrane</keyword>
<reference evidence="2" key="2">
    <citation type="submission" date="2021-04" db="EMBL/GenBank/DDBJ databases">
        <authorList>
            <person name="Gilroy R."/>
        </authorList>
    </citation>
    <scope>NUCLEOTIDE SEQUENCE</scope>
    <source>
        <strain evidence="2">ChiSjej5B23-2810</strain>
    </source>
</reference>
<sequence length="330" mass="35371">MTAKKKQMLLTGLLVLLALTALSAVLLRGTGVGALDALRAVPPRSLALLAALEAGYQLLDALACRTVVRTRAPGFGLRQAWEVVHLNIFGDIASCGAASAPMQSYALHRCGLPVGAGLGLMTLRYVFHKLSVMLYASALLAAQWPWLKESGSAATRYLALAYLVSAAISVGLALLCTWGRLQRLALRLAARLPDTGKWAGRKGKLCAQLDALYAESRRMLRNKACCARLLALNTVKLSLLCAMPWVCMRALGLPCPGFAQMQLLSSLMLLLTGVLPNVAGVGPTEFAFLLLFAPYAGQSGAALALVLYRAFTYYLPFLVSIGPFCRMGRW</sequence>
<reference evidence="2" key="1">
    <citation type="journal article" date="2021" name="PeerJ">
        <title>Extensive microbial diversity within the chicken gut microbiome revealed by metagenomics and culture.</title>
        <authorList>
            <person name="Gilroy R."/>
            <person name="Ravi A."/>
            <person name="Getino M."/>
            <person name="Pursley I."/>
            <person name="Horton D.L."/>
            <person name="Alikhan N.F."/>
            <person name="Baker D."/>
            <person name="Gharbi K."/>
            <person name="Hall N."/>
            <person name="Watson M."/>
            <person name="Adriaenssens E.M."/>
            <person name="Foster-Nyarko E."/>
            <person name="Jarju S."/>
            <person name="Secka A."/>
            <person name="Antonio M."/>
            <person name="Oren A."/>
            <person name="Chaudhuri R.R."/>
            <person name="La Ragione R."/>
            <person name="Hildebrand F."/>
            <person name="Pallen M.J."/>
        </authorList>
    </citation>
    <scope>NUCLEOTIDE SEQUENCE</scope>
    <source>
        <strain evidence="2">ChiSjej5B23-2810</strain>
    </source>
</reference>
<dbReference type="Proteomes" id="UP000823906">
    <property type="component" value="Unassembled WGS sequence"/>
</dbReference>
<name>A0A9D2P915_9FIRM</name>
<dbReference type="GO" id="GO:0006629">
    <property type="term" value="P:lipid metabolic process"/>
    <property type="evidence" value="ECO:0007669"/>
    <property type="project" value="UniProtKB-KW"/>
</dbReference>
<feature type="transmembrane region" description="Helical" evidence="1">
    <location>
        <begin position="47"/>
        <end position="68"/>
    </location>
</feature>
<dbReference type="AlphaFoldDB" id="A0A9D2P915"/>
<evidence type="ECO:0000313" key="3">
    <source>
        <dbReference type="Proteomes" id="UP000823906"/>
    </source>
</evidence>
<gene>
    <name evidence="2" type="ORF">H9703_06850</name>
</gene>
<proteinExistence type="predicted"/>
<dbReference type="PANTHER" id="PTHR37693:SF1">
    <property type="entry name" value="INTEGRAL MEMBRANE PROTEIN"/>
    <property type="match status" value="1"/>
</dbReference>
<feature type="transmembrane region" description="Helical" evidence="1">
    <location>
        <begin position="286"/>
        <end position="308"/>
    </location>
</feature>
<comment type="caution">
    <text evidence="2">The sequence shown here is derived from an EMBL/GenBank/DDBJ whole genome shotgun (WGS) entry which is preliminary data.</text>
</comment>
<evidence type="ECO:0000313" key="2">
    <source>
        <dbReference type="EMBL" id="HJC45829.1"/>
    </source>
</evidence>